<feature type="compositionally biased region" description="Low complexity" evidence="1">
    <location>
        <begin position="206"/>
        <end position="216"/>
    </location>
</feature>
<gene>
    <name evidence="2" type="ORF">V1477_017640</name>
</gene>
<reference evidence="2 3" key="1">
    <citation type="journal article" date="2024" name="Ann. Entomol. Soc. Am.">
        <title>Genomic analyses of the southern and eastern yellowjacket wasps (Hymenoptera: Vespidae) reveal evolutionary signatures of social life.</title>
        <authorList>
            <person name="Catto M.A."/>
            <person name="Caine P.B."/>
            <person name="Orr S.E."/>
            <person name="Hunt B.G."/>
            <person name="Goodisman M.A.D."/>
        </authorList>
    </citation>
    <scope>NUCLEOTIDE SEQUENCE [LARGE SCALE GENOMIC DNA]</scope>
    <source>
        <strain evidence="2">232</strain>
        <tissue evidence="2">Head and thorax</tissue>
    </source>
</reference>
<protein>
    <submittedName>
        <fullName evidence="2">Uncharacterized protein</fullName>
    </submittedName>
</protein>
<evidence type="ECO:0000313" key="2">
    <source>
        <dbReference type="EMBL" id="KAL2728364.1"/>
    </source>
</evidence>
<comment type="caution">
    <text evidence="2">The sequence shown here is derived from an EMBL/GenBank/DDBJ whole genome shotgun (WGS) entry which is preliminary data.</text>
</comment>
<proteinExistence type="predicted"/>
<evidence type="ECO:0000313" key="3">
    <source>
        <dbReference type="Proteomes" id="UP001607303"/>
    </source>
</evidence>
<accession>A0ABD2B6L7</accession>
<feature type="region of interest" description="Disordered" evidence="1">
    <location>
        <begin position="108"/>
        <end position="130"/>
    </location>
</feature>
<organism evidence="2 3">
    <name type="scientific">Vespula maculifrons</name>
    <name type="common">Eastern yellow jacket</name>
    <name type="synonym">Wasp</name>
    <dbReference type="NCBI Taxonomy" id="7453"/>
    <lineage>
        <taxon>Eukaryota</taxon>
        <taxon>Metazoa</taxon>
        <taxon>Ecdysozoa</taxon>
        <taxon>Arthropoda</taxon>
        <taxon>Hexapoda</taxon>
        <taxon>Insecta</taxon>
        <taxon>Pterygota</taxon>
        <taxon>Neoptera</taxon>
        <taxon>Endopterygota</taxon>
        <taxon>Hymenoptera</taxon>
        <taxon>Apocrita</taxon>
        <taxon>Aculeata</taxon>
        <taxon>Vespoidea</taxon>
        <taxon>Vespidae</taxon>
        <taxon>Vespinae</taxon>
        <taxon>Vespula</taxon>
    </lineage>
</organism>
<feature type="region of interest" description="Disordered" evidence="1">
    <location>
        <begin position="195"/>
        <end position="225"/>
    </location>
</feature>
<keyword evidence="3" id="KW-1185">Reference proteome</keyword>
<dbReference type="EMBL" id="JAYRBN010000100">
    <property type="protein sequence ID" value="KAL2728364.1"/>
    <property type="molecule type" value="Genomic_DNA"/>
</dbReference>
<dbReference type="Proteomes" id="UP001607303">
    <property type="component" value="Unassembled WGS sequence"/>
</dbReference>
<evidence type="ECO:0000256" key="1">
    <source>
        <dbReference type="SAM" id="MobiDB-lite"/>
    </source>
</evidence>
<sequence length="346" mass="38950">MQIGFSCIADNDRASSGQDYESIDTPIRGGRIEFWDLDIIGCSESRQKDPSKRRGIRAPKPTSFVPLRLVTLIEDTQGFRRSRKPQVFRIENAWFTKAIRLGGTVKGVRTDRDDRKERRREERREDPEWKRGGGRLVEIREGNREEGRISSRCLFLVAVVGGYQRLRMMKSAWWFVSLLMTPVLAGLPEGTVTRGESGVKIGTGERGTTTPRGTRGSSAVKIGEGGFPNSTRKRVLMTTSTTTAPTTTITTTMLPSRFTYTPQSSVGNNHNSTYLKVGMMVPYKTFGVRDYTKAVTSAINMLQKSTRGPRLGLFQNHDIHVKISMMELTPSPTIFVNARMYRRSLE</sequence>
<name>A0ABD2B6L7_VESMC</name>
<dbReference type="AlphaFoldDB" id="A0ABD2B6L7"/>